<gene>
    <name evidence="1" type="ORF">A9255_04305</name>
    <name evidence="2" type="ORF">Xhom_03648</name>
</gene>
<reference evidence="1 3" key="1">
    <citation type="submission" date="2016-06" db="EMBL/GenBank/DDBJ databases">
        <title>Bacterial characters and pathogenicity of Xenorhabdus hominickii from an entomopathogenic nematode, Steinernema monticolum.</title>
        <authorList>
            <person name="Park Y."/>
            <person name="Kim Y."/>
        </authorList>
    </citation>
    <scope>NUCLEOTIDE SEQUENCE [LARGE SCALE GENOMIC DNA]</scope>
    <source>
        <strain evidence="1 3">ANU1</strain>
    </source>
</reference>
<dbReference type="Gene3D" id="3.40.50.1820">
    <property type="entry name" value="alpha/beta hydrolase"/>
    <property type="match status" value="1"/>
</dbReference>
<dbReference type="SUPFAM" id="SSF53474">
    <property type="entry name" value="alpha/beta-Hydrolases"/>
    <property type="match status" value="1"/>
</dbReference>
<evidence type="ECO:0000313" key="3">
    <source>
        <dbReference type="Proteomes" id="UP000094600"/>
    </source>
</evidence>
<dbReference type="KEGG" id="xho:A9255_04305"/>
<organism evidence="2 4">
    <name type="scientific">Xenorhabdus hominickii</name>
    <dbReference type="NCBI Taxonomy" id="351679"/>
    <lineage>
        <taxon>Bacteria</taxon>
        <taxon>Pseudomonadati</taxon>
        <taxon>Pseudomonadota</taxon>
        <taxon>Gammaproteobacteria</taxon>
        <taxon>Enterobacterales</taxon>
        <taxon>Morganellaceae</taxon>
        <taxon>Xenorhabdus</taxon>
    </lineage>
</organism>
<evidence type="ECO:0000313" key="1">
    <source>
        <dbReference type="EMBL" id="AOM39862.1"/>
    </source>
</evidence>
<sequence>MQANLNTCYIPRACYEGVVHLINAEEGDADETKTRATQWGTHADQLITKQVPGNHMTMLSNPQVKHLVAWLWQKLDDATPKKFSTPELT</sequence>
<accession>A0A2G0Q367</accession>
<dbReference type="AlphaFoldDB" id="A0A2G0Q367"/>
<proteinExistence type="predicted"/>
<keyword evidence="3" id="KW-1185">Reference proteome</keyword>
<dbReference type="Proteomes" id="UP000225433">
    <property type="component" value="Unassembled WGS sequence"/>
</dbReference>
<dbReference type="RefSeq" id="WP_069315609.1">
    <property type="nucleotide sequence ID" value="NZ_CAWNQJ010000090.1"/>
</dbReference>
<dbReference type="Proteomes" id="UP000094600">
    <property type="component" value="Chromosome"/>
</dbReference>
<name>A0A2G0Q367_XENHO</name>
<dbReference type="EMBL" id="NJAI01000006">
    <property type="protein sequence ID" value="PHM53649.1"/>
    <property type="molecule type" value="Genomic_DNA"/>
</dbReference>
<dbReference type="EMBL" id="CP016176">
    <property type="protein sequence ID" value="AOM39862.1"/>
    <property type="molecule type" value="Genomic_DNA"/>
</dbReference>
<reference evidence="2 4" key="2">
    <citation type="journal article" date="2017" name="Nat. Microbiol.">
        <title>Natural product diversity associated with the nematode symbionts Photorhabdus and Xenorhabdus.</title>
        <authorList>
            <person name="Tobias N.J."/>
            <person name="Wolff H."/>
            <person name="Djahanschiri B."/>
            <person name="Grundmann F."/>
            <person name="Kronenwerth M."/>
            <person name="Shi Y.M."/>
            <person name="Simonyi S."/>
            <person name="Grun P."/>
            <person name="Shapiro-Ilan D."/>
            <person name="Pidot S.J."/>
            <person name="Stinear T.P."/>
            <person name="Ebersberger I."/>
            <person name="Bode H.B."/>
        </authorList>
    </citation>
    <scope>NUCLEOTIDE SEQUENCE [LARGE SCALE GENOMIC DNA]</scope>
    <source>
        <strain evidence="2 4">DSM 17903</strain>
    </source>
</reference>
<evidence type="ECO:0000313" key="2">
    <source>
        <dbReference type="EMBL" id="PHM53649.1"/>
    </source>
</evidence>
<dbReference type="InterPro" id="IPR029058">
    <property type="entry name" value="AB_hydrolase_fold"/>
</dbReference>
<evidence type="ECO:0000313" key="4">
    <source>
        <dbReference type="Proteomes" id="UP000225433"/>
    </source>
</evidence>
<dbReference type="OrthoDB" id="9757559at2"/>
<dbReference type="STRING" id="351679.A9255_04305"/>
<protein>
    <submittedName>
        <fullName evidence="2">Amino acid adenylation</fullName>
    </submittedName>
</protein>